<name>A0A0G3B672_SALTM</name>
<geneLocation type="plasmid" evidence="3">
    <name>pB71</name>
</geneLocation>
<reference evidence="3" key="1">
    <citation type="submission" date="2015-03" db="EMBL/GenBank/DDBJ databases">
        <title>Complete genome sequences of four Salmonella Typhimurium IncHI1 plasmids and their characteristics.</title>
        <authorList>
            <person name="Kubasova T."/>
            <person name="Matiasovicova J."/>
            <person name="Cejkova D."/>
            <person name="Sekelova Z."/>
            <person name="Polansky O."/>
            <person name="Medvecky M."/>
            <person name="Rychlik I."/>
            <person name="Juricova H."/>
        </authorList>
    </citation>
    <scope>NUCLEOTIDE SEQUENCE</scope>
    <source>
        <strain evidence="3">B71</strain>
        <plasmid evidence="3">pB71</plasmid>
    </source>
</reference>
<feature type="transmembrane region" description="Helical" evidence="2">
    <location>
        <begin position="20"/>
        <end position="41"/>
    </location>
</feature>
<accession>A0A0G3B672</accession>
<dbReference type="AlphaFoldDB" id="A0A0G3B672"/>
<organism evidence="3">
    <name type="scientific">Salmonella typhimurium</name>
    <dbReference type="NCBI Taxonomy" id="90371"/>
    <lineage>
        <taxon>Bacteria</taxon>
        <taxon>Pseudomonadati</taxon>
        <taxon>Pseudomonadota</taxon>
        <taxon>Gammaproteobacteria</taxon>
        <taxon>Enterobacterales</taxon>
        <taxon>Enterobacteriaceae</taxon>
        <taxon>Salmonella</taxon>
    </lineage>
</organism>
<dbReference type="CDD" id="cd16430">
    <property type="entry name" value="TraB"/>
    <property type="match status" value="1"/>
</dbReference>
<dbReference type="EMBL" id="KP899806">
    <property type="protein sequence ID" value="AKJ20312.1"/>
    <property type="molecule type" value="Genomic_DNA"/>
</dbReference>
<keyword evidence="3" id="KW-0614">Plasmid</keyword>
<evidence type="ECO:0000256" key="1">
    <source>
        <dbReference type="SAM" id="MobiDB-lite"/>
    </source>
</evidence>
<proteinExistence type="predicted"/>
<evidence type="ECO:0000256" key="2">
    <source>
        <dbReference type="SAM" id="Phobius"/>
    </source>
</evidence>
<keyword evidence="2" id="KW-1133">Transmembrane helix</keyword>
<keyword evidence="2" id="KW-0472">Membrane</keyword>
<evidence type="ECO:0000313" key="3">
    <source>
        <dbReference type="EMBL" id="AKJ20312.1"/>
    </source>
</evidence>
<protein>
    <submittedName>
        <fullName evidence="3">TrhB</fullName>
    </submittedName>
</protein>
<dbReference type="InterPro" id="IPR005498">
    <property type="entry name" value="T4SS_VirB10/TraB/TrbI"/>
</dbReference>
<keyword evidence="2" id="KW-0812">Transmembrane</keyword>
<gene>
    <name evidence="3" type="primary">trhB</name>
</gene>
<dbReference type="Pfam" id="PF03743">
    <property type="entry name" value="TrbI"/>
    <property type="match status" value="1"/>
</dbReference>
<feature type="region of interest" description="Disordered" evidence="1">
    <location>
        <begin position="211"/>
        <end position="232"/>
    </location>
</feature>
<sequence>MELIMDIKKAWENKTVRISVIGAALMVLIVVISQSIFTTPVKKEKKTQKKDMQTGFLIDDSQMNKLSNEESQKTYNEMVRQNRIDQNAAKADRDKAEKAQQENKAQIASLASQVQQLTTQLTEMQTSRNGNRNLDAGGPRNNVNEQAPAKPYQLNPNAAVNGVSSGYAPISPTRNSPMRTITQSSIKTNGTDGVIQVMPISENRIREGREVVAGSEKAPTRTIRGDGTAPVDSKARHAARKDEMFLPATSIITGVLITGLEAPTSLSSKAEPMPVTMRIKKDIIMPNNYTMGLRDCNLLGSAVGDLASQRAYIRATSISCVNSKGKAFDVIVEAYAVSENDGKNGIRGNLISRNGNAIAGSAFAGGLSALAGSLSPSKVSSLNIDPNSTAQYQSPNIGALGALAGAGAAQGGLNRLVDYYTSIAEQQWPIVEISPGRPITFVVQKGATIPTNLTSR</sequence>